<dbReference type="EMBL" id="BAAAHQ010000021">
    <property type="protein sequence ID" value="GAA0933950.1"/>
    <property type="molecule type" value="Genomic_DNA"/>
</dbReference>
<dbReference type="SUPFAM" id="SSF53335">
    <property type="entry name" value="S-adenosyl-L-methionine-dependent methyltransferases"/>
    <property type="match status" value="1"/>
</dbReference>
<name>A0ABN1PWT0_9ACTN</name>
<evidence type="ECO:0000259" key="1">
    <source>
        <dbReference type="Pfam" id="PF21302"/>
    </source>
</evidence>
<dbReference type="PIRSF" id="PIRSF018249">
    <property type="entry name" value="MyrA_prd"/>
    <property type="match status" value="1"/>
</dbReference>
<organism evidence="2 3">
    <name type="scientific">Nonomuraea longicatena</name>
    <dbReference type="NCBI Taxonomy" id="83682"/>
    <lineage>
        <taxon>Bacteria</taxon>
        <taxon>Bacillati</taxon>
        <taxon>Actinomycetota</taxon>
        <taxon>Actinomycetes</taxon>
        <taxon>Streptosporangiales</taxon>
        <taxon>Streptosporangiaceae</taxon>
        <taxon>Nonomuraea</taxon>
    </lineage>
</organism>
<evidence type="ECO:0000313" key="2">
    <source>
        <dbReference type="EMBL" id="GAA0933950.1"/>
    </source>
</evidence>
<dbReference type="InterPro" id="IPR048647">
    <property type="entry name" value="RlmA_N"/>
</dbReference>
<proteinExistence type="predicted"/>
<comment type="caution">
    <text evidence="2">The sequence shown here is derived from an EMBL/GenBank/DDBJ whole genome shotgun (WGS) entry which is preliminary data.</text>
</comment>
<accession>A0ABN1PWT0</accession>
<feature type="domain" description="23S rRNA (guanine(745)-N(1))-methyltransferase N-terminal" evidence="1">
    <location>
        <begin position="10"/>
        <end position="44"/>
    </location>
</feature>
<dbReference type="Gene3D" id="3.40.50.150">
    <property type="entry name" value="Vaccinia Virus protein VP39"/>
    <property type="match status" value="1"/>
</dbReference>
<dbReference type="Proteomes" id="UP001501578">
    <property type="component" value="Unassembled WGS sequence"/>
</dbReference>
<reference evidence="2 3" key="1">
    <citation type="journal article" date="2019" name="Int. J. Syst. Evol. Microbiol.">
        <title>The Global Catalogue of Microorganisms (GCM) 10K type strain sequencing project: providing services to taxonomists for standard genome sequencing and annotation.</title>
        <authorList>
            <consortium name="The Broad Institute Genomics Platform"/>
            <consortium name="The Broad Institute Genome Sequencing Center for Infectious Disease"/>
            <person name="Wu L."/>
            <person name="Ma J."/>
        </authorList>
    </citation>
    <scope>NUCLEOTIDE SEQUENCE [LARGE SCALE GENOMIC DNA]</scope>
    <source>
        <strain evidence="2 3">JCM 11136</strain>
    </source>
</reference>
<dbReference type="InterPro" id="IPR016718">
    <property type="entry name" value="rRNA_m1G-MeTrfase_A_prd"/>
</dbReference>
<keyword evidence="3" id="KW-1185">Reference proteome</keyword>
<sequence length="283" mass="30173">MLSDVVHLLVCPICGQGLETVPGALRCGRGHAFDLARQGYASLLVGSGTPGTADTAEMVAARERFLGAGHYEPLAAELARESAGARVVVEAGAGTGYYLARALGPEAVGLAFDISKFAIRRAARAHPRAGAVVADVWRPLPIADGVADVVLDVFAPRNGPEFARILRTGGRLVVVTPGPGHLRPLVEGLGLLSVDQDKEQRVARSLREFSLVERRAVEFTMELDADGVTEVVRMGPSAWHMPEATLNARISRVFEQETTKKVTTTASFQLSIFQTASRARVVP</sequence>
<dbReference type="RefSeq" id="WP_343951492.1">
    <property type="nucleotide sequence ID" value="NZ_BAAAHQ010000021.1"/>
</dbReference>
<protein>
    <submittedName>
        <fullName evidence="2">rRNA (Guanine-N1)-methyltransferase</fullName>
    </submittedName>
</protein>
<evidence type="ECO:0000313" key="3">
    <source>
        <dbReference type="Proteomes" id="UP001501578"/>
    </source>
</evidence>
<dbReference type="InterPro" id="IPR029063">
    <property type="entry name" value="SAM-dependent_MTases_sf"/>
</dbReference>
<dbReference type="Pfam" id="PF21302">
    <property type="entry name" value="Zn_ribbon_RlmA"/>
    <property type="match status" value="1"/>
</dbReference>
<gene>
    <name evidence="2" type="ORF">GCM10009560_40610</name>
</gene>